<sequence>MFEVGSKLKHVKSPAFVNEMVDAFNVTAIHTGTGPKVMITAGRDTVDVLSETFVQKDGGITTEGKDDDSQLYRFSVANLTIPLEAARGLAKALQETIDKYDTQLAAITAGTQAK</sequence>
<dbReference type="OrthoDB" id="9960481at2"/>
<dbReference type="AlphaFoldDB" id="A0A1G8TDX7"/>
<proteinExistence type="predicted"/>
<dbReference type="RefSeq" id="WP_074759078.1">
    <property type="nucleotide sequence ID" value="NZ_FNCO01000028.1"/>
</dbReference>
<dbReference type="EMBL" id="FNCO01000028">
    <property type="protein sequence ID" value="SDJ39597.1"/>
    <property type="molecule type" value="Genomic_DNA"/>
</dbReference>
<evidence type="ECO:0000313" key="2">
    <source>
        <dbReference type="Proteomes" id="UP000182894"/>
    </source>
</evidence>
<organism evidence="1 2">
    <name type="scientific">Pseudomonas abietaniphila</name>
    <dbReference type="NCBI Taxonomy" id="89065"/>
    <lineage>
        <taxon>Bacteria</taxon>
        <taxon>Pseudomonadati</taxon>
        <taxon>Pseudomonadota</taxon>
        <taxon>Gammaproteobacteria</taxon>
        <taxon>Pseudomonadales</taxon>
        <taxon>Pseudomonadaceae</taxon>
        <taxon>Pseudomonas</taxon>
    </lineage>
</organism>
<evidence type="ECO:0000313" key="1">
    <source>
        <dbReference type="EMBL" id="SDJ39597.1"/>
    </source>
</evidence>
<reference evidence="2" key="1">
    <citation type="submission" date="2016-10" db="EMBL/GenBank/DDBJ databases">
        <authorList>
            <person name="Varghese N."/>
            <person name="Submissions S."/>
        </authorList>
    </citation>
    <scope>NUCLEOTIDE SEQUENCE [LARGE SCALE GENOMIC DNA]</scope>
    <source>
        <strain evidence="2">ATCC 700689</strain>
    </source>
</reference>
<gene>
    <name evidence="1" type="ORF">SAMN05216605_12847</name>
</gene>
<accession>A0A1G8TDX7</accession>
<name>A0A1G8TDX7_9PSED</name>
<keyword evidence="2" id="KW-1185">Reference proteome</keyword>
<dbReference type="Proteomes" id="UP000182894">
    <property type="component" value="Unassembled WGS sequence"/>
</dbReference>
<protein>
    <submittedName>
        <fullName evidence="1">Uncharacterized protein</fullName>
    </submittedName>
</protein>
<dbReference type="STRING" id="89065.SAMN05216605_12847"/>